<organism evidence="1 2">
    <name type="scientific">Triticum urartu</name>
    <name type="common">Red wild einkorn</name>
    <name type="synonym">Crithodium urartu</name>
    <dbReference type="NCBI Taxonomy" id="4572"/>
    <lineage>
        <taxon>Eukaryota</taxon>
        <taxon>Viridiplantae</taxon>
        <taxon>Streptophyta</taxon>
        <taxon>Embryophyta</taxon>
        <taxon>Tracheophyta</taxon>
        <taxon>Spermatophyta</taxon>
        <taxon>Magnoliopsida</taxon>
        <taxon>Liliopsida</taxon>
        <taxon>Poales</taxon>
        <taxon>Poaceae</taxon>
        <taxon>BOP clade</taxon>
        <taxon>Pooideae</taxon>
        <taxon>Triticodae</taxon>
        <taxon>Triticeae</taxon>
        <taxon>Triticinae</taxon>
        <taxon>Triticum</taxon>
    </lineage>
</organism>
<reference evidence="2" key="1">
    <citation type="journal article" date="2013" name="Nature">
        <title>Draft genome of the wheat A-genome progenitor Triticum urartu.</title>
        <authorList>
            <person name="Ling H.Q."/>
            <person name="Zhao S."/>
            <person name="Liu D."/>
            <person name="Wang J."/>
            <person name="Sun H."/>
            <person name="Zhang C."/>
            <person name="Fan H."/>
            <person name="Li D."/>
            <person name="Dong L."/>
            <person name="Tao Y."/>
            <person name="Gao C."/>
            <person name="Wu H."/>
            <person name="Li Y."/>
            <person name="Cui Y."/>
            <person name="Guo X."/>
            <person name="Zheng S."/>
            <person name="Wang B."/>
            <person name="Yu K."/>
            <person name="Liang Q."/>
            <person name="Yang W."/>
            <person name="Lou X."/>
            <person name="Chen J."/>
            <person name="Feng M."/>
            <person name="Jian J."/>
            <person name="Zhang X."/>
            <person name="Luo G."/>
            <person name="Jiang Y."/>
            <person name="Liu J."/>
            <person name="Wang Z."/>
            <person name="Sha Y."/>
            <person name="Zhang B."/>
            <person name="Wu H."/>
            <person name="Tang D."/>
            <person name="Shen Q."/>
            <person name="Xue P."/>
            <person name="Zou S."/>
            <person name="Wang X."/>
            <person name="Liu X."/>
            <person name="Wang F."/>
            <person name="Yang Y."/>
            <person name="An X."/>
            <person name="Dong Z."/>
            <person name="Zhang K."/>
            <person name="Zhang X."/>
            <person name="Luo M.C."/>
            <person name="Dvorak J."/>
            <person name="Tong Y."/>
            <person name="Wang J."/>
            <person name="Yang H."/>
            <person name="Li Z."/>
            <person name="Wang D."/>
            <person name="Zhang A."/>
            <person name="Wang J."/>
        </authorList>
    </citation>
    <scope>NUCLEOTIDE SEQUENCE</scope>
    <source>
        <strain evidence="2">cv. G1812</strain>
    </source>
</reference>
<accession>A0A8R7PWE3</accession>
<dbReference type="Gramene" id="TuG1812G0300004672.01.T02">
    <property type="protein sequence ID" value="TuG1812G0300004672.01.T02"/>
    <property type="gene ID" value="TuG1812G0300004672.01"/>
</dbReference>
<dbReference type="AlphaFoldDB" id="A0A8R7PWE3"/>
<proteinExistence type="predicted"/>
<reference evidence="1" key="3">
    <citation type="submission" date="2022-06" db="UniProtKB">
        <authorList>
            <consortium name="EnsemblPlants"/>
        </authorList>
    </citation>
    <scope>IDENTIFICATION</scope>
</reference>
<dbReference type="Proteomes" id="UP000015106">
    <property type="component" value="Chromosome 3"/>
</dbReference>
<keyword evidence="2" id="KW-1185">Reference proteome</keyword>
<evidence type="ECO:0000313" key="1">
    <source>
        <dbReference type="EnsemblPlants" id="TuG1812G0300004672.01.T02"/>
    </source>
</evidence>
<name>A0A8R7PWE3_TRIUA</name>
<reference evidence="1" key="2">
    <citation type="submission" date="2018-03" db="EMBL/GenBank/DDBJ databases">
        <title>The Triticum urartu genome reveals the dynamic nature of wheat genome evolution.</title>
        <authorList>
            <person name="Ling H."/>
            <person name="Ma B."/>
            <person name="Shi X."/>
            <person name="Liu H."/>
            <person name="Dong L."/>
            <person name="Sun H."/>
            <person name="Cao Y."/>
            <person name="Gao Q."/>
            <person name="Zheng S."/>
            <person name="Li Y."/>
            <person name="Yu Y."/>
            <person name="Du H."/>
            <person name="Qi M."/>
            <person name="Li Y."/>
            <person name="Yu H."/>
            <person name="Cui Y."/>
            <person name="Wang N."/>
            <person name="Chen C."/>
            <person name="Wu H."/>
            <person name="Zhao Y."/>
            <person name="Zhang J."/>
            <person name="Li Y."/>
            <person name="Zhou W."/>
            <person name="Zhang B."/>
            <person name="Hu W."/>
            <person name="Eijk M."/>
            <person name="Tang J."/>
            <person name="Witsenboer H."/>
            <person name="Zhao S."/>
            <person name="Li Z."/>
            <person name="Zhang A."/>
            <person name="Wang D."/>
            <person name="Liang C."/>
        </authorList>
    </citation>
    <scope>NUCLEOTIDE SEQUENCE [LARGE SCALE GENOMIC DNA]</scope>
    <source>
        <strain evidence="1">cv. G1812</strain>
    </source>
</reference>
<protein>
    <submittedName>
        <fullName evidence="1">Uncharacterized protein</fullName>
    </submittedName>
</protein>
<evidence type="ECO:0000313" key="2">
    <source>
        <dbReference type="Proteomes" id="UP000015106"/>
    </source>
</evidence>
<dbReference type="EnsemblPlants" id="TuG1812G0300004672.01.T02">
    <property type="protein sequence ID" value="TuG1812G0300004672.01.T02"/>
    <property type="gene ID" value="TuG1812G0300004672.01"/>
</dbReference>
<sequence>MARRLKPVKQSHGSGCQCPCRIQLSPTSCTWILPGRAVASADKLLYETRSSDGASALPSRCTGYGTAGAHEESECGRGDLCGGGGDECIRCKDLSSRLSRTTRKLLGWTRRVGIGAAASGRMLCPNRANALEK</sequence>